<dbReference type="OrthoDB" id="9793390at2"/>
<dbReference type="GO" id="GO:0005886">
    <property type="term" value="C:plasma membrane"/>
    <property type="evidence" value="ECO:0007669"/>
    <property type="project" value="UniProtKB-SubCell"/>
</dbReference>
<evidence type="ECO:0000256" key="1">
    <source>
        <dbReference type="ARBA" id="ARBA00004651"/>
    </source>
</evidence>
<dbReference type="RefSeq" id="WP_026981771.1">
    <property type="nucleotide sequence ID" value="NZ_JRLW01000017.1"/>
</dbReference>
<evidence type="ECO:0000256" key="5">
    <source>
        <dbReference type="ARBA" id="ARBA00022692"/>
    </source>
</evidence>
<keyword evidence="3" id="KW-0813">Transport</keyword>
<feature type="transmembrane region" description="Helical" evidence="8">
    <location>
        <begin position="12"/>
        <end position="45"/>
    </location>
</feature>
<evidence type="ECO:0000256" key="2">
    <source>
        <dbReference type="ARBA" id="ARBA00009773"/>
    </source>
</evidence>
<comment type="subcellular location">
    <subcellularLocation>
        <location evidence="1">Cell membrane</location>
        <topology evidence="1">Multi-pass membrane protein</topology>
    </subcellularLocation>
</comment>
<keyword evidence="6 8" id="KW-1133">Transmembrane helix</keyword>
<feature type="transmembrane region" description="Helical" evidence="8">
    <location>
        <begin position="203"/>
        <end position="227"/>
    </location>
</feature>
<sequence>MTITNTSILKKLLLLLLVFTGIYFSKAFLMPLLFAGILATLFLPLCNWLEKKRLPKSMAVLVCFLSLTAFFSGLIMLVSWKISELINDVALIKQTAIETGVIIQDYIFNHLNITAEEQFKILKEEQPSYTSIMQVVVGSFVYVLSTIIIILVYFIFLLYYHNHIKEFMLKLVSTSQRNEMEKVIYGASNIAQQYLTGLSKMIVCLWVMYGIGFSAIGVKNALFFALLCGLLEIIPYLGNIFGVSITILVSALHGIPFPVLLGIVVIYGSVQFIQGFILEPLLLGPQVKINSLFTVIALTLGALLWGISGIILAIPATAILKIICDNIDTLKPYGFLMGEPYGKGKEIGWVEKIKNRLLHLSKESKNN</sequence>
<feature type="transmembrane region" description="Helical" evidence="8">
    <location>
        <begin position="259"/>
        <end position="277"/>
    </location>
</feature>
<keyword evidence="7 8" id="KW-0472">Membrane</keyword>
<evidence type="ECO:0000313" key="9">
    <source>
        <dbReference type="EMBL" id="KGO87897.1"/>
    </source>
</evidence>
<keyword evidence="4" id="KW-1003">Cell membrane</keyword>
<keyword evidence="10" id="KW-1185">Reference proteome</keyword>
<keyword evidence="5 8" id="KW-0812">Transmembrane</keyword>
<dbReference type="Pfam" id="PF01594">
    <property type="entry name" value="AI-2E_transport"/>
    <property type="match status" value="1"/>
</dbReference>
<dbReference type="PANTHER" id="PTHR21716:SF53">
    <property type="entry name" value="PERMEASE PERM-RELATED"/>
    <property type="match status" value="1"/>
</dbReference>
<evidence type="ECO:0000256" key="8">
    <source>
        <dbReference type="SAM" id="Phobius"/>
    </source>
</evidence>
<evidence type="ECO:0000256" key="3">
    <source>
        <dbReference type="ARBA" id="ARBA00022448"/>
    </source>
</evidence>
<gene>
    <name evidence="9" type="ORF">Q764_12160</name>
</gene>
<feature type="transmembrane region" description="Helical" evidence="8">
    <location>
        <begin position="132"/>
        <end position="160"/>
    </location>
</feature>
<evidence type="ECO:0000313" key="10">
    <source>
        <dbReference type="Proteomes" id="UP000030121"/>
    </source>
</evidence>
<reference evidence="9 10" key="1">
    <citation type="submission" date="2013-09" db="EMBL/GenBank/DDBJ databases">
        <authorList>
            <person name="Zeng Z."/>
            <person name="Chen C."/>
        </authorList>
    </citation>
    <scope>NUCLEOTIDE SEQUENCE [LARGE SCALE GENOMIC DNA]</scope>
    <source>
        <strain evidence="9 10">GH29-5</strain>
    </source>
</reference>
<comment type="caution">
    <text evidence="9">The sequence shown here is derived from an EMBL/GenBank/DDBJ whole genome shotgun (WGS) entry which is preliminary data.</text>
</comment>
<protein>
    <recommendedName>
        <fullName evidence="11">Permease</fullName>
    </recommendedName>
</protein>
<accession>A0A0A2M5F8</accession>
<evidence type="ECO:0000256" key="6">
    <source>
        <dbReference type="ARBA" id="ARBA00022989"/>
    </source>
</evidence>
<dbReference type="AlphaFoldDB" id="A0A0A2M5F8"/>
<feature type="transmembrane region" description="Helical" evidence="8">
    <location>
        <begin position="289"/>
        <end position="314"/>
    </location>
</feature>
<evidence type="ECO:0000256" key="7">
    <source>
        <dbReference type="ARBA" id="ARBA00023136"/>
    </source>
</evidence>
<dbReference type="eggNOG" id="COG0628">
    <property type="taxonomic scope" value="Bacteria"/>
</dbReference>
<evidence type="ECO:0000256" key="4">
    <source>
        <dbReference type="ARBA" id="ARBA00022475"/>
    </source>
</evidence>
<organism evidence="9 10">
    <name type="scientific">Flavobacterium suncheonense GH29-5 = DSM 17707</name>
    <dbReference type="NCBI Taxonomy" id="1121899"/>
    <lineage>
        <taxon>Bacteria</taxon>
        <taxon>Pseudomonadati</taxon>
        <taxon>Bacteroidota</taxon>
        <taxon>Flavobacteriia</taxon>
        <taxon>Flavobacteriales</taxon>
        <taxon>Flavobacteriaceae</taxon>
        <taxon>Flavobacterium</taxon>
    </lineage>
</organism>
<feature type="transmembrane region" description="Helical" evidence="8">
    <location>
        <begin position="57"/>
        <end position="80"/>
    </location>
</feature>
<dbReference type="PANTHER" id="PTHR21716">
    <property type="entry name" value="TRANSMEMBRANE PROTEIN"/>
    <property type="match status" value="1"/>
</dbReference>
<comment type="similarity">
    <text evidence="2">Belongs to the autoinducer-2 exporter (AI-2E) (TC 2.A.86) family.</text>
</comment>
<name>A0A0A2M5F8_9FLAO</name>
<proteinExistence type="inferred from homology"/>
<dbReference type="EMBL" id="JRLW01000017">
    <property type="protein sequence ID" value="KGO87897.1"/>
    <property type="molecule type" value="Genomic_DNA"/>
</dbReference>
<dbReference type="Proteomes" id="UP000030121">
    <property type="component" value="Unassembled WGS sequence"/>
</dbReference>
<evidence type="ECO:0008006" key="11">
    <source>
        <dbReference type="Google" id="ProtNLM"/>
    </source>
</evidence>
<dbReference type="InterPro" id="IPR002549">
    <property type="entry name" value="AI-2E-like"/>
</dbReference>